<name>A0A445DE07_ARAHY</name>
<feature type="compositionally biased region" description="Low complexity" evidence="7">
    <location>
        <begin position="80"/>
        <end position="99"/>
    </location>
</feature>
<evidence type="ECO:0000256" key="2">
    <source>
        <dbReference type="ARBA" id="ARBA00023015"/>
    </source>
</evidence>
<keyword evidence="5 6" id="KW-0539">Nucleus</keyword>
<reference evidence="9 10" key="1">
    <citation type="submission" date="2019-01" db="EMBL/GenBank/DDBJ databases">
        <title>Sequencing of cultivated peanut Arachis hypogaea provides insights into genome evolution and oil improvement.</title>
        <authorList>
            <person name="Chen X."/>
        </authorList>
    </citation>
    <scope>NUCLEOTIDE SEQUENCE [LARGE SCALE GENOMIC DNA]</scope>
    <source>
        <strain evidence="10">cv. Fuhuasheng</strain>
        <strain evidence="9">GDAAS-fuhuasheng2018</strain>
        <tissue evidence="9">Leaves</tissue>
    </source>
</reference>
<dbReference type="PANTHER" id="PTHR31500:SF96">
    <property type="entry name" value="AT-HOOK MOTIF NUCLEAR-LOCALIZED PROTEIN 7"/>
    <property type="match status" value="1"/>
</dbReference>
<dbReference type="Gene3D" id="3.30.1330.80">
    <property type="entry name" value="Hypothetical protein, similar to alpha- acetolactate decarboxylase, domain 2"/>
    <property type="match status" value="1"/>
</dbReference>
<sequence>MEAREAISSGVTVIGAEAPSAYHVAPRSEAPSQVPGPDAAANAALGVSPVSVGLDGTTVKKKRGRPRKYGPDGSVNMALSPLPISSSAPSSNEFSSFHSSGKRGKSRGMEYKHSKKFGGGDILGDSMGTSFMPHIITVNAGEDITMKVISFSQQGPRAICILSATGVISNVTLRQPDSSGGTLTYEGRFEILSLTGSFMPTDNEGTRSRSGGMSVTLSSPDGRVLGGGVAGLLVAASPVQVVVGSFLPSNQQDPKPKKQKHDYAPPPAVNPPAVAVSSAPPPSTNGDKEDVMGGHVMQHNPGAFNSSLTPPSAFRRDSWVNMHSMPDSIKSTTDINISLPDD</sequence>
<feature type="compositionally biased region" description="Basic residues" evidence="7">
    <location>
        <begin position="59"/>
        <end position="68"/>
    </location>
</feature>
<dbReference type="PROSITE" id="PS51742">
    <property type="entry name" value="PPC"/>
    <property type="match status" value="1"/>
</dbReference>
<dbReference type="Gramene" id="arahy.Tifrunner.gnm2.ann2.Ah04g317600.1">
    <property type="protein sequence ID" value="arahy.Tifrunner.gnm2.ann2.Ah04g317600.1-CDS"/>
    <property type="gene ID" value="arahy.Tifrunner.gnm2.ann2.Ah04g317600"/>
</dbReference>
<protein>
    <recommendedName>
        <fullName evidence="6">AT-hook motif nuclear-localized protein</fullName>
    </recommendedName>
</protein>
<evidence type="ECO:0000256" key="1">
    <source>
        <dbReference type="ARBA" id="ARBA00004123"/>
    </source>
</evidence>
<dbReference type="AlphaFoldDB" id="A0A445DE07"/>
<keyword evidence="3 6" id="KW-0238">DNA-binding</keyword>
<feature type="domain" description="PPC" evidence="8">
    <location>
        <begin position="128"/>
        <end position="267"/>
    </location>
</feature>
<feature type="region of interest" description="Disordered" evidence="7">
    <location>
        <begin position="24"/>
        <end position="110"/>
    </location>
</feature>
<keyword evidence="4 6" id="KW-0804">Transcription</keyword>
<dbReference type="FunFam" id="3.30.1330.80:FF:000003">
    <property type="entry name" value="AT-hook motif nuclear-localized protein 1-like"/>
    <property type="match status" value="1"/>
</dbReference>
<comment type="caution">
    <text evidence="9">The sequence shown here is derived from an EMBL/GenBank/DDBJ whole genome shotgun (WGS) entry which is preliminary data.</text>
</comment>
<evidence type="ECO:0000313" key="9">
    <source>
        <dbReference type="EMBL" id="RYR61407.1"/>
    </source>
</evidence>
<evidence type="ECO:0000256" key="4">
    <source>
        <dbReference type="ARBA" id="ARBA00023163"/>
    </source>
</evidence>
<dbReference type="Pfam" id="PF03479">
    <property type="entry name" value="PCC"/>
    <property type="match status" value="1"/>
</dbReference>
<dbReference type="EMBL" id="SDMP01000004">
    <property type="protein sequence ID" value="RYR61407.1"/>
    <property type="molecule type" value="Genomic_DNA"/>
</dbReference>
<proteinExistence type="predicted"/>
<evidence type="ECO:0000313" key="10">
    <source>
        <dbReference type="Proteomes" id="UP000289738"/>
    </source>
</evidence>
<evidence type="ECO:0000256" key="3">
    <source>
        <dbReference type="ARBA" id="ARBA00023125"/>
    </source>
</evidence>
<evidence type="ECO:0000256" key="5">
    <source>
        <dbReference type="ARBA" id="ARBA00023242"/>
    </source>
</evidence>
<dbReference type="PANTHER" id="PTHR31500">
    <property type="entry name" value="AT-HOOK MOTIF NUCLEAR-LOCALIZED PROTEIN 9"/>
    <property type="match status" value="1"/>
</dbReference>
<evidence type="ECO:0000259" key="8">
    <source>
        <dbReference type="PROSITE" id="PS51742"/>
    </source>
</evidence>
<keyword evidence="2 6" id="KW-0805">Transcription regulation</keyword>
<dbReference type="InterPro" id="IPR005175">
    <property type="entry name" value="PPC_dom"/>
</dbReference>
<comment type="function">
    <text evidence="6">Transcription factor that specifically binds AT-rich DNA sequences related to the nuclear matrix attachment regions (MARs).</text>
</comment>
<dbReference type="CDD" id="cd11378">
    <property type="entry name" value="DUF296"/>
    <property type="match status" value="1"/>
</dbReference>
<organism evidence="9 10">
    <name type="scientific">Arachis hypogaea</name>
    <name type="common">Peanut</name>
    <dbReference type="NCBI Taxonomy" id="3818"/>
    <lineage>
        <taxon>Eukaryota</taxon>
        <taxon>Viridiplantae</taxon>
        <taxon>Streptophyta</taxon>
        <taxon>Embryophyta</taxon>
        <taxon>Tracheophyta</taxon>
        <taxon>Spermatophyta</taxon>
        <taxon>Magnoliopsida</taxon>
        <taxon>eudicotyledons</taxon>
        <taxon>Gunneridae</taxon>
        <taxon>Pentapetalae</taxon>
        <taxon>rosids</taxon>
        <taxon>fabids</taxon>
        <taxon>Fabales</taxon>
        <taxon>Fabaceae</taxon>
        <taxon>Papilionoideae</taxon>
        <taxon>50 kb inversion clade</taxon>
        <taxon>dalbergioids sensu lato</taxon>
        <taxon>Dalbergieae</taxon>
        <taxon>Pterocarpus clade</taxon>
        <taxon>Arachis</taxon>
    </lineage>
</organism>
<dbReference type="EMBL" id="SDMP01000004">
    <property type="protein sequence ID" value="RYR61406.1"/>
    <property type="molecule type" value="Genomic_DNA"/>
</dbReference>
<dbReference type="SUPFAM" id="SSF117856">
    <property type="entry name" value="AF0104/ALDC/Ptd012-like"/>
    <property type="match status" value="1"/>
</dbReference>
<feature type="region of interest" description="Disordered" evidence="7">
    <location>
        <begin position="247"/>
        <end position="293"/>
    </location>
</feature>
<keyword evidence="10" id="KW-1185">Reference proteome</keyword>
<accession>A0A445DE07</accession>
<gene>
    <name evidence="9" type="ORF">Ahy_A04g018584</name>
</gene>
<dbReference type="GO" id="GO:0003680">
    <property type="term" value="F:minor groove of adenine-thymine-rich DNA binding"/>
    <property type="evidence" value="ECO:0007669"/>
    <property type="project" value="UniProtKB-UniRule"/>
</dbReference>
<evidence type="ECO:0000256" key="7">
    <source>
        <dbReference type="SAM" id="MobiDB-lite"/>
    </source>
</evidence>
<dbReference type="SMR" id="A0A445DE07"/>
<evidence type="ECO:0000256" key="6">
    <source>
        <dbReference type="RuleBase" id="RU367031"/>
    </source>
</evidence>
<dbReference type="STRING" id="3818.A0A445DE07"/>
<dbReference type="InterPro" id="IPR039605">
    <property type="entry name" value="AHL"/>
</dbReference>
<dbReference type="Proteomes" id="UP000289738">
    <property type="component" value="Chromosome A04"/>
</dbReference>
<comment type="subcellular location">
    <subcellularLocation>
        <location evidence="1 6">Nucleus</location>
    </subcellularLocation>
</comment>
<comment type="domain">
    <text evidence="6">The PPC domain mediates interactions between AHL proteins.</text>
</comment>
<dbReference type="GO" id="GO:0005634">
    <property type="term" value="C:nucleus"/>
    <property type="evidence" value="ECO:0007669"/>
    <property type="project" value="UniProtKB-SubCell"/>
</dbReference>
<dbReference type="OrthoDB" id="2014829at2759"/>